<evidence type="ECO:0000313" key="9">
    <source>
        <dbReference type="Proteomes" id="UP001500957"/>
    </source>
</evidence>
<protein>
    <submittedName>
        <fullName evidence="8">Branched-chain amino acid ABC transporter permease</fullName>
    </submittedName>
</protein>
<feature type="transmembrane region" description="Helical" evidence="7">
    <location>
        <begin position="61"/>
        <end position="79"/>
    </location>
</feature>
<sequence>MLRDIKALTVVKALAVTAVVMVLLTLPSLVNPYRLFLVSLVAVYMVAGLGLTIIMGWTGQVVLAQAAFFGMGAYLTAYWHEWMPWPLAAALACLAAAAAGAVIGFPAVRLHGFYLAIATLAFSELVRRGFVELDSITGGIAGTDVEPVQFGGLDVAASQWYLALSVAAFALLVAWRIRVTSLGRCLLAVRDAEVATASVSISAARYKLVAFALSAAMGALAGAVYGQLQAYLTPEIFGVGLLIQFLVVAFVGGVTFLLGPLLGAIFVVVARELLQDLGAGQRLAYAIALILVVRFLPSGLAGLPALWRRFRTRRSAAAPSAPAAGEQPALASSGGDA</sequence>
<evidence type="ECO:0000313" key="8">
    <source>
        <dbReference type="EMBL" id="GAA0607369.1"/>
    </source>
</evidence>
<evidence type="ECO:0000256" key="7">
    <source>
        <dbReference type="SAM" id="Phobius"/>
    </source>
</evidence>
<reference evidence="8 9" key="1">
    <citation type="journal article" date="2019" name="Int. J. Syst. Evol. Microbiol.">
        <title>The Global Catalogue of Microorganisms (GCM) 10K type strain sequencing project: providing services to taxonomists for standard genome sequencing and annotation.</title>
        <authorList>
            <consortium name="The Broad Institute Genomics Platform"/>
            <consortium name="The Broad Institute Genome Sequencing Center for Infectious Disease"/>
            <person name="Wu L."/>
            <person name="Ma J."/>
        </authorList>
    </citation>
    <scope>NUCLEOTIDE SEQUENCE [LARGE SCALE GENOMIC DNA]</scope>
    <source>
        <strain evidence="8 9">JCM 10671</strain>
    </source>
</reference>
<evidence type="ECO:0000256" key="6">
    <source>
        <dbReference type="SAM" id="MobiDB-lite"/>
    </source>
</evidence>
<dbReference type="PANTHER" id="PTHR30482:SF20">
    <property type="entry name" value="HIGH-AFFINITY BRANCHED-CHAIN AMINO ACID TRANSPORT SYSTEM PERMEASE PROTEIN LIVM"/>
    <property type="match status" value="1"/>
</dbReference>
<keyword evidence="3 7" id="KW-0812">Transmembrane</keyword>
<comment type="caution">
    <text evidence="8">The sequence shown here is derived from an EMBL/GenBank/DDBJ whole genome shotgun (WGS) entry which is preliminary data.</text>
</comment>
<keyword evidence="5 7" id="KW-0472">Membrane</keyword>
<dbReference type="InterPro" id="IPR043428">
    <property type="entry name" value="LivM-like"/>
</dbReference>
<dbReference type="PANTHER" id="PTHR30482">
    <property type="entry name" value="HIGH-AFFINITY BRANCHED-CHAIN AMINO ACID TRANSPORT SYSTEM PERMEASE"/>
    <property type="match status" value="1"/>
</dbReference>
<evidence type="ECO:0000256" key="4">
    <source>
        <dbReference type="ARBA" id="ARBA00022989"/>
    </source>
</evidence>
<gene>
    <name evidence="8" type="ORF">GCM10009547_06620</name>
</gene>
<keyword evidence="4 7" id="KW-1133">Transmembrane helix</keyword>
<feature type="transmembrane region" description="Helical" evidence="7">
    <location>
        <begin position="208"/>
        <end position="228"/>
    </location>
</feature>
<evidence type="ECO:0000256" key="2">
    <source>
        <dbReference type="ARBA" id="ARBA00022475"/>
    </source>
</evidence>
<feature type="region of interest" description="Disordered" evidence="6">
    <location>
        <begin position="317"/>
        <end position="337"/>
    </location>
</feature>
<name>A0ABN1GAA9_9ACTN</name>
<evidence type="ECO:0000256" key="3">
    <source>
        <dbReference type="ARBA" id="ARBA00022692"/>
    </source>
</evidence>
<feature type="transmembrane region" description="Helical" evidence="7">
    <location>
        <begin position="7"/>
        <end position="29"/>
    </location>
</feature>
<keyword evidence="9" id="KW-1185">Reference proteome</keyword>
<feature type="transmembrane region" description="Helical" evidence="7">
    <location>
        <begin position="85"/>
        <end position="105"/>
    </location>
</feature>
<dbReference type="CDD" id="cd06581">
    <property type="entry name" value="TM_PBP1_LivM_like"/>
    <property type="match status" value="1"/>
</dbReference>
<proteinExistence type="predicted"/>
<dbReference type="Pfam" id="PF02653">
    <property type="entry name" value="BPD_transp_2"/>
    <property type="match status" value="1"/>
</dbReference>
<feature type="transmembrane region" description="Helical" evidence="7">
    <location>
        <begin position="35"/>
        <end position="54"/>
    </location>
</feature>
<feature type="transmembrane region" description="Helical" evidence="7">
    <location>
        <begin position="240"/>
        <end position="270"/>
    </location>
</feature>
<dbReference type="EMBL" id="BAAAHE010000007">
    <property type="protein sequence ID" value="GAA0607369.1"/>
    <property type="molecule type" value="Genomic_DNA"/>
</dbReference>
<feature type="transmembrane region" description="Helical" evidence="7">
    <location>
        <begin position="160"/>
        <end position="177"/>
    </location>
</feature>
<dbReference type="RefSeq" id="WP_344601571.1">
    <property type="nucleotide sequence ID" value="NZ_BAAAHE010000007.1"/>
</dbReference>
<evidence type="ECO:0000256" key="1">
    <source>
        <dbReference type="ARBA" id="ARBA00004651"/>
    </source>
</evidence>
<dbReference type="Proteomes" id="UP001500957">
    <property type="component" value="Unassembled WGS sequence"/>
</dbReference>
<comment type="subcellular location">
    <subcellularLocation>
        <location evidence="1">Cell membrane</location>
        <topology evidence="1">Multi-pass membrane protein</topology>
    </subcellularLocation>
</comment>
<organism evidence="8 9">
    <name type="scientific">Sporichthya brevicatena</name>
    <dbReference type="NCBI Taxonomy" id="171442"/>
    <lineage>
        <taxon>Bacteria</taxon>
        <taxon>Bacillati</taxon>
        <taxon>Actinomycetota</taxon>
        <taxon>Actinomycetes</taxon>
        <taxon>Sporichthyales</taxon>
        <taxon>Sporichthyaceae</taxon>
        <taxon>Sporichthya</taxon>
    </lineage>
</organism>
<dbReference type="InterPro" id="IPR001851">
    <property type="entry name" value="ABC_transp_permease"/>
</dbReference>
<evidence type="ECO:0000256" key="5">
    <source>
        <dbReference type="ARBA" id="ARBA00023136"/>
    </source>
</evidence>
<keyword evidence="2" id="KW-1003">Cell membrane</keyword>
<feature type="transmembrane region" description="Helical" evidence="7">
    <location>
        <begin position="282"/>
        <end position="307"/>
    </location>
</feature>
<accession>A0ABN1GAA9</accession>